<organism evidence="2 3">
    <name type="scientific">Candida dubliniensis (strain CD36 / ATCC MYA-646 / CBS 7987 / NCPF 3949 / NRRL Y-17841)</name>
    <name type="common">Yeast</name>
    <dbReference type="NCBI Taxonomy" id="573826"/>
    <lineage>
        <taxon>Eukaryota</taxon>
        <taxon>Fungi</taxon>
        <taxon>Dikarya</taxon>
        <taxon>Ascomycota</taxon>
        <taxon>Saccharomycotina</taxon>
        <taxon>Pichiomycetes</taxon>
        <taxon>Debaryomycetaceae</taxon>
        <taxon>Candida/Lodderomyces clade</taxon>
        <taxon>Candida</taxon>
    </lineage>
</organism>
<dbReference type="OrthoDB" id="4021459at2759"/>
<dbReference type="RefSeq" id="XP_002421169.1">
    <property type="nucleotide sequence ID" value="XM_002421124.1"/>
</dbReference>
<proteinExistence type="predicted"/>
<dbReference type="KEGG" id="cdu:CD36_64620"/>
<gene>
    <name evidence="1" type="ordered locus">Cd36_64620</name>
    <name evidence="2" type="ORF">CD36_64620</name>
</gene>
<dbReference type="GeneID" id="8048672"/>
<evidence type="ECO:0000313" key="2">
    <source>
        <dbReference type="EMBL" id="CAX41329.1"/>
    </source>
</evidence>
<dbReference type="Proteomes" id="UP000002605">
    <property type="component" value="Chromosome 6"/>
</dbReference>
<dbReference type="VEuPathDB" id="FungiDB:CD36_64620"/>
<keyword evidence="3" id="KW-1185">Reference proteome</keyword>
<dbReference type="CGD" id="CAL0000166685">
    <property type="gene designation" value="Cd36_64620"/>
</dbReference>
<dbReference type="HOGENOM" id="CLU_352314_0_0_1"/>
<evidence type="ECO:0000313" key="1">
    <source>
        <dbReference type="CGD" id="CAL0000166685"/>
    </source>
</evidence>
<sequence length="801" mass="93763">MSFDILSRCYLNTLKQFRLLLPARSLSSTTTTTTTTTTSLPTSKEKIIYKLTDQQVKKYYYLIKMIDHQHSYLINDNTGTTTSTTTTSGDLKLFDKINSEWKHKSQSDRNRLKEAFENIIYDMNQHKSIEIITDTDTNNNKKDIKCQEFHIMQYKYNQNQATGAIFSRKKLSINSILKYFIYSEINNTYGNGSKICFYEQDNNTKLKIINEIKRKRWVKLSSIQKNELMKQYNDLIMKGYEIDEKNDYQLIKINHDNFNIMRKVGEDDCFPITTTTTTTTTTKEGGGGNKVKYNTKWPTLIIKHNLTTGYCKIDGVSLLDGCDYYLWKNLFNQNIYDYEKYQIFKQKWMELTPMEQFQYQQEYTNILKSGKILLFGELQSITPKLIEESNVIKIKYSSIWGEQFKSITYKTCKTCKTSKTPIKLDNLRFLINQTVGNIIIIGKNKNNNKNFDYAWNYYFAKRLNQLQLNGITRINAINDNHQLIIIKQEWENMTQEEKSKIDIEYENLLLSGKDYLNGEIVTIKKKLSSMMMMMMMKKKNNNQGINLIDEIFGQDLVIPSKSRRGPGGYKVKTSIPVLIDQKSGKGILLDKIDLVYAYNYYFGLKLNKLKLGNDYDCEGNLNRNHHTVDNISQIENQWILMSEKDKLKYKSDYESLLRDGKDMLHGEIVSLWEKFSANKTISSKKISGQGLKRALFPKSNIDFTVKLISNDDDINKGIDKKFVLFGELSDNKLYQYYKYHRLQEESITNMENHLQTLQAIKSEWDEMNEQDKQEIRKAYELLLISGKDIKNNELIDIDIVS</sequence>
<reference evidence="2 3" key="1">
    <citation type="journal article" date="2009" name="Genome Res.">
        <title>Comparative genomics of the fungal pathogens Candida dubliniensis and Candida albicans.</title>
        <authorList>
            <person name="Jackson A.P."/>
            <person name="Gamble J.A."/>
            <person name="Yeomans T."/>
            <person name="Moran G.P."/>
            <person name="Saunders D."/>
            <person name="Harris D."/>
            <person name="Aslett M."/>
            <person name="Barrell J.F."/>
            <person name="Butler G."/>
            <person name="Citiulo F."/>
            <person name="Coleman D.C."/>
            <person name="de Groot P.W.J."/>
            <person name="Goodwin T.J."/>
            <person name="Quail M.A."/>
            <person name="McQuillan J."/>
            <person name="Munro C.A."/>
            <person name="Pain A."/>
            <person name="Poulter R.T."/>
            <person name="Rajandream M.A."/>
            <person name="Renauld H."/>
            <person name="Spiering M.J."/>
            <person name="Tivey A."/>
            <person name="Gow N.A.R."/>
            <person name="Barrell B."/>
            <person name="Sullivan D.J."/>
            <person name="Berriman M."/>
        </authorList>
    </citation>
    <scope>NUCLEOTIDE SEQUENCE [LARGE SCALE GENOMIC DNA]</scope>
    <source>
        <strain evidence="3">CD36 / ATCC MYA-646 / CBS 7987 / NCPF 3949 / NRRL Y-17841</strain>
    </source>
</reference>
<dbReference type="AlphaFoldDB" id="B9WJA7"/>
<dbReference type="eggNOG" id="ENOG502RQK6">
    <property type="taxonomic scope" value="Eukaryota"/>
</dbReference>
<accession>B9WJA7</accession>
<name>B9WJA7_CANDC</name>
<evidence type="ECO:0000313" key="3">
    <source>
        <dbReference type="Proteomes" id="UP000002605"/>
    </source>
</evidence>
<protein>
    <submittedName>
        <fullName evidence="2">Uncharacterized protein</fullName>
    </submittedName>
</protein>
<dbReference type="EMBL" id="FM992693">
    <property type="protein sequence ID" value="CAX41329.1"/>
    <property type="molecule type" value="Genomic_DNA"/>
</dbReference>